<gene>
    <name evidence="1" type="ORF">NCTC10815_02037</name>
</gene>
<organism evidence="1 2">
    <name type="scientific">Listeria grayi</name>
    <name type="common">Listeria murrayi</name>
    <dbReference type="NCBI Taxonomy" id="1641"/>
    <lineage>
        <taxon>Bacteria</taxon>
        <taxon>Bacillati</taxon>
        <taxon>Bacillota</taxon>
        <taxon>Bacilli</taxon>
        <taxon>Bacillales</taxon>
        <taxon>Listeriaceae</taxon>
        <taxon>Listeria</taxon>
    </lineage>
</organism>
<dbReference type="Proteomes" id="UP000254879">
    <property type="component" value="Unassembled WGS sequence"/>
</dbReference>
<accession>A0A378MFZ1</accession>
<sequence length="50" mass="5852">MVSAFLETIKIVVLSMQLTKTLLYLKARSKQRSKKRLKIHQVLLTRKVLV</sequence>
<evidence type="ECO:0000313" key="1">
    <source>
        <dbReference type="EMBL" id="STY44684.1"/>
    </source>
</evidence>
<name>A0A378MFZ1_LISGR</name>
<protein>
    <submittedName>
        <fullName evidence="1">Uncharacterized protein</fullName>
    </submittedName>
</protein>
<dbReference type="AlphaFoldDB" id="A0A378MFZ1"/>
<dbReference type="EMBL" id="UGPG01000001">
    <property type="protein sequence ID" value="STY44684.1"/>
    <property type="molecule type" value="Genomic_DNA"/>
</dbReference>
<proteinExistence type="predicted"/>
<evidence type="ECO:0000313" key="2">
    <source>
        <dbReference type="Proteomes" id="UP000254879"/>
    </source>
</evidence>
<reference evidence="1 2" key="1">
    <citation type="submission" date="2018-06" db="EMBL/GenBank/DDBJ databases">
        <authorList>
            <consortium name="Pathogen Informatics"/>
            <person name="Doyle S."/>
        </authorList>
    </citation>
    <scope>NUCLEOTIDE SEQUENCE [LARGE SCALE GENOMIC DNA]</scope>
    <source>
        <strain evidence="2">NCTC 10815</strain>
    </source>
</reference>